<gene>
    <name evidence="1" type="ORF">pMF1.18</name>
</gene>
<proteinExistence type="predicted"/>
<organism evidence="1">
    <name type="scientific">Myxococcus fulvus</name>
    <dbReference type="NCBI Taxonomy" id="33"/>
    <lineage>
        <taxon>Bacteria</taxon>
        <taxon>Pseudomonadati</taxon>
        <taxon>Myxococcota</taxon>
        <taxon>Myxococcia</taxon>
        <taxon>Myxococcales</taxon>
        <taxon>Cystobacterineae</taxon>
        <taxon>Myxococcaceae</taxon>
        <taxon>Myxococcus</taxon>
    </lineage>
</organism>
<name>B0YR27_MYXFU</name>
<protein>
    <submittedName>
        <fullName evidence="1">Uncharacterized protein</fullName>
    </submittedName>
</protein>
<keyword evidence="1" id="KW-0614">Plasmid</keyword>
<dbReference type="AlphaFoldDB" id="B0YR27"/>
<sequence length="127" mass="14115">MARRIGFPCTGHGPVCLALPDVPITACYERQSDVESSPDLAAVTCMRCKALLPEEMLTPRPHPLPRAYWCEACDTDYCSSQVALQHQDRTHHMVVVDAELHAEDPLRYPFLPPVNMEPGPSSLAYPN</sequence>
<geneLocation type="plasmid" evidence="1">
    <name>pMF1</name>
</geneLocation>
<accession>B0YR27</accession>
<evidence type="ECO:0000313" key="1">
    <source>
        <dbReference type="EMBL" id="ABX46801.1"/>
    </source>
</evidence>
<reference evidence="1" key="1">
    <citation type="journal article" date="2008" name="Appl. Environ. Microbiol.">
        <title>Discovery of the autonomously replicating plasmid pMF1 from Myxococcus fulvus and development of a gene cloning system in Myxococcus xanthus.</title>
        <authorList>
            <person name="Zhao J.Y."/>
            <person name="Zhong L."/>
            <person name="Shen M.J."/>
            <person name="Xia Z.J."/>
            <person name="Cheng Q.X."/>
            <person name="Sun X."/>
            <person name="Zhao G.P."/>
            <person name="Li Y.Z."/>
            <person name="Qin Z.J."/>
        </authorList>
    </citation>
    <scope>NUCLEOTIDE SEQUENCE</scope>
    <source>
        <strain evidence="1">124B02</strain>
        <plasmid evidence="1">pMF1</plasmid>
    </source>
</reference>
<dbReference type="EMBL" id="EU137666">
    <property type="protein sequence ID" value="ABX46801.1"/>
    <property type="molecule type" value="Genomic_DNA"/>
</dbReference>